<gene>
    <name evidence="2" type="ORF">DB32_005894</name>
</gene>
<feature type="transmembrane region" description="Helical" evidence="1">
    <location>
        <begin position="47"/>
        <end position="71"/>
    </location>
</feature>
<dbReference type="PANTHER" id="PTHR31876">
    <property type="entry name" value="COV-LIKE PROTEIN 1"/>
    <property type="match status" value="1"/>
</dbReference>
<dbReference type="InterPro" id="IPR007462">
    <property type="entry name" value="COV1-like"/>
</dbReference>
<keyword evidence="1" id="KW-1133">Transmembrane helix</keyword>
<protein>
    <submittedName>
        <fullName evidence="2">Transporter</fullName>
    </submittedName>
</protein>
<keyword evidence="3" id="KW-1185">Reference proteome</keyword>
<feature type="transmembrane region" description="Helical" evidence="1">
    <location>
        <begin position="20"/>
        <end position="41"/>
    </location>
</feature>
<dbReference type="KEGG" id="samy:DB32_005894"/>
<dbReference type="EMBL" id="CP011125">
    <property type="protein sequence ID" value="AKF08745.1"/>
    <property type="molecule type" value="Genomic_DNA"/>
</dbReference>
<keyword evidence="1" id="KW-0812">Transmembrane</keyword>
<reference evidence="2 3" key="1">
    <citation type="submission" date="2015-03" db="EMBL/GenBank/DDBJ databases">
        <title>Genome assembly of Sandaracinus amylolyticus DSM 53668.</title>
        <authorList>
            <person name="Sharma G."/>
            <person name="Subramanian S."/>
        </authorList>
    </citation>
    <scope>NUCLEOTIDE SEQUENCE [LARGE SCALE GENOMIC DNA]</scope>
    <source>
        <strain evidence="2 3">DSM 53668</strain>
    </source>
</reference>
<evidence type="ECO:0000313" key="2">
    <source>
        <dbReference type="EMBL" id="AKF08745.1"/>
    </source>
</evidence>
<dbReference type="Proteomes" id="UP000034883">
    <property type="component" value="Chromosome"/>
</dbReference>
<dbReference type="AlphaFoldDB" id="A0A0F6YL01"/>
<name>A0A0F6YL01_9BACT</name>
<evidence type="ECO:0000313" key="3">
    <source>
        <dbReference type="Proteomes" id="UP000034883"/>
    </source>
</evidence>
<accession>A0A0F6YL01</accession>
<dbReference type="STRING" id="927083.DB32_005894"/>
<dbReference type="OrthoDB" id="9780267at2"/>
<evidence type="ECO:0000256" key="1">
    <source>
        <dbReference type="SAM" id="Phobius"/>
    </source>
</evidence>
<dbReference type="PANTHER" id="PTHR31876:SF26">
    <property type="entry name" value="PROTEIN LIKE COV 2"/>
    <property type="match status" value="1"/>
</dbReference>
<keyword evidence="1" id="KW-0472">Membrane</keyword>
<organism evidence="2 3">
    <name type="scientific">Sandaracinus amylolyticus</name>
    <dbReference type="NCBI Taxonomy" id="927083"/>
    <lineage>
        <taxon>Bacteria</taxon>
        <taxon>Pseudomonadati</taxon>
        <taxon>Myxococcota</taxon>
        <taxon>Polyangia</taxon>
        <taxon>Polyangiales</taxon>
        <taxon>Sandaracinaceae</taxon>
        <taxon>Sandaracinus</taxon>
    </lineage>
</organism>
<sequence length="215" mass="22946">MSSSRRRRKEGPLARVARWFGQGLLVFVPTVGTLWTVWLVLSWLDSLIGIGIPGLGLVLTLALILVTGFVASNVAGQAVIGVLERGIAHLPVVSVLYSSIKDLLGAFVGDKKSFDRPAMVAVDASGLVKVFGFVTCDRFDDPRLAGHVAVYLPQAYNFAGNVIVVPRERVEFVDADPAQFMAFVVSGGVSAMHGARTVMDMSTIGGTRASQTSIR</sequence>
<dbReference type="RefSeq" id="WP_053235852.1">
    <property type="nucleotide sequence ID" value="NZ_CP011125.1"/>
</dbReference>
<dbReference type="Pfam" id="PF04367">
    <property type="entry name" value="DUF502"/>
    <property type="match status" value="1"/>
</dbReference>
<proteinExistence type="predicted"/>